<dbReference type="GO" id="GO:0008146">
    <property type="term" value="F:sulfotransferase activity"/>
    <property type="evidence" value="ECO:0007669"/>
    <property type="project" value="InterPro"/>
</dbReference>
<dbReference type="Gene3D" id="3.40.50.300">
    <property type="entry name" value="P-loop containing nucleotide triphosphate hydrolases"/>
    <property type="match status" value="1"/>
</dbReference>
<organism evidence="4 5">
    <name type="scientific">Celeribacter baekdonensis</name>
    <dbReference type="NCBI Taxonomy" id="875171"/>
    <lineage>
        <taxon>Bacteria</taxon>
        <taxon>Pseudomonadati</taxon>
        <taxon>Pseudomonadota</taxon>
        <taxon>Alphaproteobacteria</taxon>
        <taxon>Rhodobacterales</taxon>
        <taxon>Roseobacteraceae</taxon>
        <taxon>Celeribacter</taxon>
    </lineage>
</organism>
<dbReference type="EMBL" id="CP028476">
    <property type="protein sequence ID" value="AVW93598.1"/>
    <property type="molecule type" value="Genomic_DNA"/>
</dbReference>
<dbReference type="Proteomes" id="UP000241447">
    <property type="component" value="Plasmid pCBLh4d"/>
</dbReference>
<dbReference type="SUPFAM" id="SSF52540">
    <property type="entry name" value="P-loop containing nucleoside triphosphate hydrolases"/>
    <property type="match status" value="1"/>
</dbReference>
<evidence type="ECO:0000313" key="5">
    <source>
        <dbReference type="Proteomes" id="UP000241447"/>
    </source>
</evidence>
<dbReference type="PANTHER" id="PTHR10605">
    <property type="entry name" value="HEPARAN SULFATE SULFOTRANSFERASE"/>
    <property type="match status" value="1"/>
</dbReference>
<geneLocation type="plasmid" evidence="5">
    <name>pcblh4d</name>
</geneLocation>
<evidence type="ECO:0000256" key="2">
    <source>
        <dbReference type="ARBA" id="ARBA00023180"/>
    </source>
</evidence>
<dbReference type="PANTHER" id="PTHR10605:SF56">
    <property type="entry name" value="BIFUNCTIONAL HEPARAN SULFATE N-DEACETYLASE_N-SULFOTRANSFERASE"/>
    <property type="match status" value="1"/>
</dbReference>
<dbReference type="InterPro" id="IPR037359">
    <property type="entry name" value="NST/OST"/>
</dbReference>
<dbReference type="RefSeq" id="WP_107722837.1">
    <property type="nucleotide sequence ID" value="NZ_CP028476.1"/>
</dbReference>
<dbReference type="KEGG" id="cbak:DA792_21400"/>
<evidence type="ECO:0000313" key="4">
    <source>
        <dbReference type="EMBL" id="AVW93598.1"/>
    </source>
</evidence>
<dbReference type="AlphaFoldDB" id="A0A2R4M8Z5"/>
<feature type="domain" description="Sulfotransferase" evidence="3">
    <location>
        <begin position="8"/>
        <end position="212"/>
    </location>
</feature>
<dbReference type="InterPro" id="IPR027417">
    <property type="entry name" value="P-loop_NTPase"/>
</dbReference>
<reference evidence="4 5" key="1">
    <citation type="submission" date="2018-03" db="EMBL/GenBank/DDBJ databases">
        <title>The Complete Genome of Celeribacter baekdonensis strain LH4, a Thiosulfate-Oxidizing Alphaproteobacterium Isolated from Gulf of Mexico Continental Slope Sediments.</title>
        <authorList>
            <person name="Flood B.E."/>
            <person name="Bailey J.V."/>
            <person name="Leprich D."/>
        </authorList>
    </citation>
    <scope>NUCLEOTIDE SEQUENCE [LARGE SCALE GENOMIC DNA]</scope>
    <source>
        <strain evidence="4 5">LH4</strain>
        <plasmid evidence="5">Plasmid pcblh4d</plasmid>
    </source>
</reference>
<sequence length="321" mass="36865">MHSRDIPNLFLVGPPKCGTTFLQAALVQSRHIFGPVIKEPQFFVFAPDRFAYSAGKNIPVIEQAYNKNAYMALFKEWREEAFAIDASANQLHGRNTAKRIFDANPDAKIIAVLREPVARAYSHYLMMNRWGAVPEPLEEALEIEQQEIQALGEQPSALQYSFVRQSLYFDAVKSYLDVFGPANVRIYHFADVTQNLPMILKDLEEFLSVPLSYTNAIDGPKNSFRAPRSQAASRLLAFYHTLPIKPLVNQITPRKLRNFVRTWFHRLNSKETPKPPLSDVARARILDLVGDDYPRTLQLVRDRGSLFEIEKRQPPHEWNDR</sequence>
<dbReference type="InterPro" id="IPR000863">
    <property type="entry name" value="Sulfotransferase_dom"/>
</dbReference>
<keyword evidence="1" id="KW-0808">Transferase</keyword>
<keyword evidence="4" id="KW-0614">Plasmid</keyword>
<name>A0A2R4M8Z5_9RHOB</name>
<protein>
    <recommendedName>
        <fullName evidence="3">Sulfotransferase domain-containing protein</fullName>
    </recommendedName>
</protein>
<dbReference type="OrthoDB" id="7210452at2"/>
<dbReference type="Pfam" id="PF00685">
    <property type="entry name" value="Sulfotransfer_1"/>
    <property type="match status" value="1"/>
</dbReference>
<accession>A0A2R4M8Z5</accession>
<keyword evidence="2" id="KW-0325">Glycoprotein</keyword>
<evidence type="ECO:0000259" key="3">
    <source>
        <dbReference type="Pfam" id="PF00685"/>
    </source>
</evidence>
<gene>
    <name evidence="4" type="ORF">DA792_21400</name>
</gene>
<evidence type="ECO:0000256" key="1">
    <source>
        <dbReference type="ARBA" id="ARBA00022679"/>
    </source>
</evidence>
<proteinExistence type="predicted"/>